<evidence type="ECO:0000313" key="1">
    <source>
        <dbReference type="EMBL" id="KAE8152898.1"/>
    </source>
</evidence>
<evidence type="ECO:0008006" key="3">
    <source>
        <dbReference type="Google" id="ProtNLM"/>
    </source>
</evidence>
<dbReference type="EMBL" id="ML742046">
    <property type="protein sequence ID" value="KAE8152898.1"/>
    <property type="molecule type" value="Genomic_DNA"/>
</dbReference>
<protein>
    <recommendedName>
        <fullName evidence="3">Arrestin-like N-terminal domain-containing protein</fullName>
    </recommendedName>
</protein>
<dbReference type="Proteomes" id="UP000325780">
    <property type="component" value="Unassembled WGS sequence"/>
</dbReference>
<reference evidence="1 2" key="1">
    <citation type="submission" date="2019-04" db="EMBL/GenBank/DDBJ databases">
        <title>Friends and foes A comparative genomics study of 23 Aspergillus species from section Flavi.</title>
        <authorList>
            <consortium name="DOE Joint Genome Institute"/>
            <person name="Kjaerbolling I."/>
            <person name="Vesth T."/>
            <person name="Frisvad J.C."/>
            <person name="Nybo J.L."/>
            <person name="Theobald S."/>
            <person name="Kildgaard S."/>
            <person name="Isbrandt T."/>
            <person name="Kuo A."/>
            <person name="Sato A."/>
            <person name="Lyhne E.K."/>
            <person name="Kogle M.E."/>
            <person name="Wiebenga A."/>
            <person name="Kun R.S."/>
            <person name="Lubbers R.J."/>
            <person name="Makela M.R."/>
            <person name="Barry K."/>
            <person name="Chovatia M."/>
            <person name="Clum A."/>
            <person name="Daum C."/>
            <person name="Haridas S."/>
            <person name="He G."/>
            <person name="LaButti K."/>
            <person name="Lipzen A."/>
            <person name="Mondo S."/>
            <person name="Riley R."/>
            <person name="Salamov A."/>
            <person name="Simmons B.A."/>
            <person name="Magnuson J.K."/>
            <person name="Henrissat B."/>
            <person name="Mortensen U.H."/>
            <person name="Larsen T.O."/>
            <person name="Devries R.P."/>
            <person name="Grigoriev I.V."/>
            <person name="Machida M."/>
            <person name="Baker S.E."/>
            <person name="Andersen M.R."/>
        </authorList>
    </citation>
    <scope>NUCLEOTIDE SEQUENCE [LARGE SCALE GENOMIC DNA]</scope>
    <source>
        <strain evidence="1 2">IBT 18842</strain>
    </source>
</reference>
<dbReference type="Gene3D" id="2.60.40.640">
    <property type="match status" value="1"/>
</dbReference>
<dbReference type="AlphaFoldDB" id="A0A5N6U2V2"/>
<dbReference type="InterPro" id="IPR014752">
    <property type="entry name" value="Arrestin-like_C"/>
</dbReference>
<gene>
    <name evidence="1" type="ORF">BDV25DRAFT_169874</name>
</gene>
<keyword evidence="2" id="KW-1185">Reference proteome</keyword>
<proteinExistence type="predicted"/>
<dbReference type="PANTHER" id="PTHR31904">
    <property type="entry name" value="BYPASS OF STOP CODON PROTEIN 5-RELATED"/>
    <property type="match status" value="1"/>
</dbReference>
<dbReference type="PANTHER" id="PTHR31904:SF1">
    <property type="entry name" value="BYPASS OF STOP CODON PROTEIN 5-RELATED"/>
    <property type="match status" value="1"/>
</dbReference>
<dbReference type="InterPro" id="IPR039634">
    <property type="entry name" value="Bul1-like"/>
</dbReference>
<name>A0A5N6U2V2_ASPAV</name>
<organism evidence="1 2">
    <name type="scientific">Aspergillus avenaceus</name>
    <dbReference type="NCBI Taxonomy" id="36643"/>
    <lineage>
        <taxon>Eukaryota</taxon>
        <taxon>Fungi</taxon>
        <taxon>Dikarya</taxon>
        <taxon>Ascomycota</taxon>
        <taxon>Pezizomycotina</taxon>
        <taxon>Eurotiomycetes</taxon>
        <taxon>Eurotiomycetidae</taxon>
        <taxon>Eurotiales</taxon>
        <taxon>Aspergillaceae</taxon>
        <taxon>Aspergillus</taxon>
        <taxon>Aspergillus subgen. Circumdati</taxon>
    </lineage>
</organism>
<dbReference type="OrthoDB" id="2283785at2759"/>
<accession>A0A5N6U2V2</accession>
<sequence length="396" mass="45545">MVLQRLCSKVQFCIMNDRRDFTVGDKIEGTVSFTPCSEIYLDQLQLSFQGKTSLSIDTNLTNIPVPEKQISKTFLNLIQPFGTLPCQMSGMLHVGREYRIPFEFVVPAELLPQVCEDHHRHEQVRWEHLQLPPSMGRCLHNEKQSKEYLDDMSPTVLSIIYKIRFGLAKRCRKSGILASMQEWSQPVYINTPRFERAPLLISDTSKFYRVTQDARIVKGLCRNRIGSIFAQTTTQLAVIQRENTIIRPVIINLQYKTSPRLPLLNVTDIQCQLNAITSYSDTPWSDLPDMTDPSPWDFHTDCHEHTVTLQRPSLKPLQWQTDPSDTGCYQKNAAVDTTYTATLEVPVILPKCQMYTPTFYSCLVSRTYSLNISIYLRVEEQRSRTKISLTVPLQIC</sequence>
<evidence type="ECO:0000313" key="2">
    <source>
        <dbReference type="Proteomes" id="UP000325780"/>
    </source>
</evidence>